<dbReference type="SUPFAM" id="SSF47459">
    <property type="entry name" value="HLH, helix-loop-helix DNA-binding domain"/>
    <property type="match status" value="1"/>
</dbReference>
<feature type="compositionally biased region" description="Low complexity" evidence="1">
    <location>
        <begin position="244"/>
        <end position="259"/>
    </location>
</feature>
<evidence type="ECO:0000256" key="1">
    <source>
        <dbReference type="SAM" id="MobiDB-lite"/>
    </source>
</evidence>
<evidence type="ECO:0000313" key="3">
    <source>
        <dbReference type="EMBL" id="CAG5121423.1"/>
    </source>
</evidence>
<feature type="compositionally biased region" description="Polar residues" evidence="1">
    <location>
        <begin position="218"/>
        <end position="233"/>
    </location>
</feature>
<feature type="non-terminal residue" evidence="3">
    <location>
        <position position="1"/>
    </location>
</feature>
<dbReference type="AlphaFoldDB" id="A0A8S3YWE2"/>
<gene>
    <name evidence="3" type="ORF">CUNI_LOCUS6981</name>
</gene>
<dbReference type="GO" id="GO:0046983">
    <property type="term" value="F:protein dimerization activity"/>
    <property type="evidence" value="ECO:0007669"/>
    <property type="project" value="InterPro"/>
</dbReference>
<keyword evidence="4" id="KW-1185">Reference proteome</keyword>
<reference evidence="3" key="1">
    <citation type="submission" date="2021-04" db="EMBL/GenBank/DDBJ databases">
        <authorList>
            <consortium name="Molecular Ecology Group"/>
        </authorList>
    </citation>
    <scope>NUCLEOTIDE SEQUENCE</scope>
</reference>
<protein>
    <recommendedName>
        <fullName evidence="2">BHLH domain-containing protein</fullName>
    </recommendedName>
</protein>
<feature type="region of interest" description="Disordered" evidence="1">
    <location>
        <begin position="218"/>
        <end position="264"/>
    </location>
</feature>
<feature type="domain" description="BHLH" evidence="2">
    <location>
        <begin position="101"/>
        <end position="153"/>
    </location>
</feature>
<dbReference type="OrthoDB" id="1919336at2759"/>
<name>A0A8S3YWE2_9EUPU</name>
<dbReference type="InterPro" id="IPR036638">
    <property type="entry name" value="HLH_DNA-bd_sf"/>
</dbReference>
<sequence length="379" mass="43210">MSESAHIKAKFSKRSMNRSLHTFNMEHVHFLDDKEDACTQTCTCAATPAQEAPGVDSAYEEIKETDATDMSFYEASPLSWSPAAQRTRGQYKDKNPKTLRMLKEIHRENERLRHHCLNQHLRLICRKVPGSAESGKETKVVMMQRIISYVAYLENTVRFMCTELGVKPDPSWLKITSNLQDMDQSETWRKEFLAVHSEDSRDSEVFSRNISRRLTLSSPTIDSTSDLNDNSAFQFKRPKPKTQPSQESQDSSAPSSSLSVDEDSSDGWQWIMSAESVVIDGSEHFDSFLNNTDSDTNMFELPHQTFESKLMKSPEEVKWLVSPDRSPSQQQLEEHYGIKCDSKYFDGQSGDLMHAFSISPDQVIPQATVKEEVVEENEV</sequence>
<comment type="caution">
    <text evidence="3">The sequence shown here is derived from an EMBL/GenBank/DDBJ whole genome shotgun (WGS) entry which is preliminary data.</text>
</comment>
<dbReference type="Proteomes" id="UP000678393">
    <property type="component" value="Unassembled WGS sequence"/>
</dbReference>
<accession>A0A8S3YWE2</accession>
<dbReference type="InterPro" id="IPR011598">
    <property type="entry name" value="bHLH_dom"/>
</dbReference>
<proteinExistence type="predicted"/>
<evidence type="ECO:0000259" key="2">
    <source>
        <dbReference type="PROSITE" id="PS50888"/>
    </source>
</evidence>
<evidence type="ECO:0000313" key="4">
    <source>
        <dbReference type="Proteomes" id="UP000678393"/>
    </source>
</evidence>
<dbReference type="EMBL" id="CAJHNH020001084">
    <property type="protein sequence ID" value="CAG5121423.1"/>
    <property type="molecule type" value="Genomic_DNA"/>
</dbReference>
<organism evidence="3 4">
    <name type="scientific">Candidula unifasciata</name>
    <dbReference type="NCBI Taxonomy" id="100452"/>
    <lineage>
        <taxon>Eukaryota</taxon>
        <taxon>Metazoa</taxon>
        <taxon>Spiralia</taxon>
        <taxon>Lophotrochozoa</taxon>
        <taxon>Mollusca</taxon>
        <taxon>Gastropoda</taxon>
        <taxon>Heterobranchia</taxon>
        <taxon>Euthyneura</taxon>
        <taxon>Panpulmonata</taxon>
        <taxon>Eupulmonata</taxon>
        <taxon>Stylommatophora</taxon>
        <taxon>Helicina</taxon>
        <taxon>Helicoidea</taxon>
        <taxon>Geomitridae</taxon>
        <taxon>Candidula</taxon>
    </lineage>
</organism>
<dbReference type="PROSITE" id="PS50888">
    <property type="entry name" value="BHLH"/>
    <property type="match status" value="1"/>
</dbReference>